<gene>
    <name evidence="11" type="ORF">H0A61_00653</name>
</gene>
<reference evidence="11" key="1">
    <citation type="submission" date="2020-07" db="EMBL/GenBank/DDBJ databases">
        <title>Koleobacter methoxysyntrophicus gen. nov., sp. nov., a novel anaerobic bacterium isolated from deep subsurface oil field and proposal of Koleobacterales ord. nov. in the phylum Firmicutes.</title>
        <authorList>
            <person name="Sakamoto S."/>
            <person name="Tamaki H."/>
        </authorList>
    </citation>
    <scope>NUCLEOTIDE SEQUENCE</scope>
    <source>
        <strain evidence="11">NRmbB1</strain>
    </source>
</reference>
<dbReference type="EC" id="3.1.12.1" evidence="9"/>
<evidence type="ECO:0000256" key="7">
    <source>
        <dbReference type="ARBA" id="ARBA00023118"/>
    </source>
</evidence>
<dbReference type="GO" id="GO:0004527">
    <property type="term" value="F:exonuclease activity"/>
    <property type="evidence" value="ECO:0007669"/>
    <property type="project" value="UniProtKB-KW"/>
</dbReference>
<keyword evidence="4 9" id="KW-0269">Exonuclease</keyword>
<keyword evidence="12" id="KW-1185">Reference proteome</keyword>
<dbReference type="EMBL" id="CP059066">
    <property type="protein sequence ID" value="QSQ08331.1"/>
    <property type="molecule type" value="Genomic_DNA"/>
</dbReference>
<dbReference type="GO" id="GO:0051536">
    <property type="term" value="F:iron-sulfur cluster binding"/>
    <property type="evidence" value="ECO:0007669"/>
    <property type="project" value="UniProtKB-KW"/>
</dbReference>
<evidence type="ECO:0000256" key="3">
    <source>
        <dbReference type="ARBA" id="ARBA00022801"/>
    </source>
</evidence>
<dbReference type="KEGG" id="kme:H0A61_00653"/>
<dbReference type="InterPro" id="IPR013343">
    <property type="entry name" value="CRISPR-assoc_prot_Cas4"/>
</dbReference>
<evidence type="ECO:0000256" key="9">
    <source>
        <dbReference type="RuleBase" id="RU365022"/>
    </source>
</evidence>
<name>A0A8A0RIQ4_9FIRM</name>
<dbReference type="GO" id="GO:0046872">
    <property type="term" value="F:metal ion binding"/>
    <property type="evidence" value="ECO:0007669"/>
    <property type="project" value="UniProtKB-KW"/>
</dbReference>
<sequence>MKEKKITGTLIWYYFICKREVWLIARNLEPDQDDTNITIGRFIQENSYDRDKKEVSLGNIKIDIMRRGDGQLVVGEVKKSSKFQESARMQLLFYLSELKSAGLEAKGVLMFPREKRREEVELTPDTEKQLEQTIKDILRIMYMEVPPKVEKIPFCKNCGYREMCYS</sequence>
<keyword evidence="2 9" id="KW-0479">Metal-binding</keyword>
<evidence type="ECO:0000256" key="2">
    <source>
        <dbReference type="ARBA" id="ARBA00022723"/>
    </source>
</evidence>
<comment type="function">
    <text evidence="9">CRISPR (clustered regularly interspaced short palindromic repeat) is an adaptive immune system that provides protection against mobile genetic elements (viruses, transposable elements and conjugative plasmids). CRISPR clusters contain sequences complementary to antecedent mobile elements and target invading nucleic acids. CRISPR clusters are transcribed and processed into CRISPR RNA (crRNA).</text>
</comment>
<dbReference type="AlphaFoldDB" id="A0A8A0RIQ4"/>
<keyword evidence="5 9" id="KW-0408">Iron</keyword>
<evidence type="ECO:0000259" key="10">
    <source>
        <dbReference type="Pfam" id="PF01930"/>
    </source>
</evidence>
<keyword evidence="8 9" id="KW-0464">Manganese</keyword>
<dbReference type="RefSeq" id="WP_206708549.1">
    <property type="nucleotide sequence ID" value="NZ_CP059066.1"/>
</dbReference>
<dbReference type="NCBIfam" id="TIGR00372">
    <property type="entry name" value="cas4"/>
    <property type="match status" value="1"/>
</dbReference>
<dbReference type="Pfam" id="PF01930">
    <property type="entry name" value="Cas_Cas4"/>
    <property type="match status" value="1"/>
</dbReference>
<dbReference type="InterPro" id="IPR022765">
    <property type="entry name" value="Dna2/Cas4_DUF83"/>
</dbReference>
<feature type="domain" description="DUF83" evidence="10">
    <location>
        <begin position="7"/>
        <end position="165"/>
    </location>
</feature>
<accession>A0A8A0RIQ4</accession>
<keyword evidence="3 9" id="KW-0378">Hydrolase</keyword>
<keyword evidence="1 9" id="KW-0540">Nuclease</keyword>
<evidence type="ECO:0000256" key="6">
    <source>
        <dbReference type="ARBA" id="ARBA00023014"/>
    </source>
</evidence>
<keyword evidence="7 9" id="KW-0051">Antiviral defense</keyword>
<evidence type="ECO:0000256" key="4">
    <source>
        <dbReference type="ARBA" id="ARBA00022839"/>
    </source>
</evidence>
<protein>
    <recommendedName>
        <fullName evidence="9">CRISPR-associated exonuclease Cas4</fullName>
        <ecNumber evidence="9">3.1.12.1</ecNumber>
    </recommendedName>
</protein>
<organism evidence="11 12">
    <name type="scientific">Koleobacter methoxysyntrophicus</name>
    <dbReference type="NCBI Taxonomy" id="2751313"/>
    <lineage>
        <taxon>Bacteria</taxon>
        <taxon>Bacillati</taxon>
        <taxon>Bacillota</taxon>
        <taxon>Clostridia</taxon>
        <taxon>Koleobacterales</taxon>
        <taxon>Koleobacteraceae</taxon>
        <taxon>Koleobacter</taxon>
    </lineage>
</organism>
<comment type="similarity">
    <text evidence="9">Belongs to the CRISPR-associated exonuclease Cas4 family.</text>
</comment>
<comment type="cofactor">
    <cofactor evidence="9">
        <name>iron-sulfur cluster</name>
        <dbReference type="ChEBI" id="CHEBI:30408"/>
    </cofactor>
</comment>
<dbReference type="PANTHER" id="PTHR37168">
    <property type="entry name" value="CRISPR-ASSOCIATED EXONUCLEASE CAS4"/>
    <property type="match status" value="1"/>
</dbReference>
<dbReference type="GO" id="GO:0051607">
    <property type="term" value="P:defense response to virus"/>
    <property type="evidence" value="ECO:0007669"/>
    <property type="project" value="UniProtKB-KW"/>
</dbReference>
<dbReference type="InterPro" id="IPR011604">
    <property type="entry name" value="PDDEXK-like_dom_sf"/>
</dbReference>
<evidence type="ECO:0000256" key="1">
    <source>
        <dbReference type="ARBA" id="ARBA00022722"/>
    </source>
</evidence>
<evidence type="ECO:0000256" key="5">
    <source>
        <dbReference type="ARBA" id="ARBA00023004"/>
    </source>
</evidence>
<evidence type="ECO:0000313" key="12">
    <source>
        <dbReference type="Proteomes" id="UP000662904"/>
    </source>
</evidence>
<dbReference type="PANTHER" id="PTHR37168:SF2">
    <property type="entry name" value="CRISPR-ASSOCIATED EXONUCLEASE CAS4"/>
    <property type="match status" value="1"/>
</dbReference>
<proteinExistence type="inferred from homology"/>
<evidence type="ECO:0000256" key="8">
    <source>
        <dbReference type="ARBA" id="ARBA00023211"/>
    </source>
</evidence>
<comment type="cofactor">
    <cofactor evidence="9">
        <name>Mg(2+)</name>
        <dbReference type="ChEBI" id="CHEBI:18420"/>
    </cofactor>
    <cofactor evidence="9">
        <name>Mn(2+)</name>
        <dbReference type="ChEBI" id="CHEBI:29035"/>
    </cofactor>
    <text evidence="9">Mg(2+) or Mn(2+) required for ssDNA cleavage activity.</text>
</comment>
<evidence type="ECO:0000313" key="11">
    <source>
        <dbReference type="EMBL" id="QSQ08331.1"/>
    </source>
</evidence>
<dbReference type="Proteomes" id="UP000662904">
    <property type="component" value="Chromosome"/>
</dbReference>
<keyword evidence="6 9" id="KW-0411">Iron-sulfur</keyword>
<dbReference type="Gene3D" id="3.90.320.10">
    <property type="match status" value="1"/>
</dbReference>